<evidence type="ECO:0000313" key="16">
    <source>
        <dbReference type="EMBL" id="MBL0388441.1"/>
    </source>
</evidence>
<dbReference type="PRINTS" id="PR00730">
    <property type="entry name" value="THERMOLYSIN"/>
</dbReference>
<evidence type="ECO:0000313" key="17">
    <source>
        <dbReference type="Proteomes" id="UP000602284"/>
    </source>
</evidence>
<dbReference type="Gene3D" id="3.10.450.490">
    <property type="match status" value="1"/>
</dbReference>
<evidence type="ECO:0000259" key="12">
    <source>
        <dbReference type="Pfam" id="PF02868"/>
    </source>
</evidence>
<feature type="domain" description="FTP" evidence="15">
    <location>
        <begin position="105"/>
        <end position="153"/>
    </location>
</feature>
<feature type="domain" description="PepSY" evidence="13">
    <location>
        <begin position="169"/>
        <end position="240"/>
    </location>
</feature>
<dbReference type="Pfam" id="PF03413">
    <property type="entry name" value="PepSY"/>
    <property type="match status" value="1"/>
</dbReference>
<gene>
    <name evidence="16" type="ORF">JJB07_17710</name>
</gene>
<dbReference type="Pfam" id="PF04151">
    <property type="entry name" value="PPC"/>
    <property type="match status" value="1"/>
</dbReference>
<dbReference type="PANTHER" id="PTHR33794">
    <property type="entry name" value="BACILLOLYSIN"/>
    <property type="match status" value="1"/>
</dbReference>
<dbReference type="SUPFAM" id="SSF89260">
    <property type="entry name" value="Collagen-binding domain"/>
    <property type="match status" value="1"/>
</dbReference>
<dbReference type="Pfam" id="PF07504">
    <property type="entry name" value="FTP"/>
    <property type="match status" value="1"/>
</dbReference>
<dbReference type="Pfam" id="PF02868">
    <property type="entry name" value="Peptidase_M4_C"/>
    <property type="match status" value="1"/>
</dbReference>
<keyword evidence="9" id="KW-0865">Zymogen</keyword>
<evidence type="ECO:0000256" key="1">
    <source>
        <dbReference type="ARBA" id="ARBA00001947"/>
    </source>
</evidence>
<dbReference type="SUPFAM" id="SSF49854">
    <property type="entry name" value="Spermadhesin, CUB domain"/>
    <property type="match status" value="1"/>
</dbReference>
<keyword evidence="17" id="KW-1185">Reference proteome</keyword>
<keyword evidence="3" id="KW-0645">Protease</keyword>
<dbReference type="SUPFAM" id="SSF55486">
    <property type="entry name" value="Metalloproteases ('zincins'), catalytic domain"/>
    <property type="match status" value="1"/>
</dbReference>
<dbReference type="InterPro" id="IPR050728">
    <property type="entry name" value="Zinc_Metalloprotease_M4"/>
</dbReference>
<evidence type="ECO:0000256" key="4">
    <source>
        <dbReference type="ARBA" id="ARBA00022723"/>
    </source>
</evidence>
<evidence type="ECO:0000259" key="13">
    <source>
        <dbReference type="Pfam" id="PF03413"/>
    </source>
</evidence>
<protein>
    <submittedName>
        <fullName evidence="16">M4 family metallopeptidase</fullName>
    </submittedName>
</protein>
<dbReference type="Gene3D" id="3.10.450.40">
    <property type="match status" value="1"/>
</dbReference>
<dbReference type="RefSeq" id="WP_201637356.1">
    <property type="nucleotide sequence ID" value="NZ_JAEQNB010000006.1"/>
</dbReference>
<evidence type="ECO:0000259" key="14">
    <source>
        <dbReference type="Pfam" id="PF04151"/>
    </source>
</evidence>
<evidence type="ECO:0000256" key="3">
    <source>
        <dbReference type="ARBA" id="ARBA00022670"/>
    </source>
</evidence>
<keyword evidence="8" id="KW-0482">Metalloprotease</keyword>
<feature type="domain" description="Peptidase C-terminal archaeal/bacterial" evidence="14">
    <location>
        <begin position="591"/>
        <end position="655"/>
    </location>
</feature>
<keyword evidence="6" id="KW-0378">Hydrolase</keyword>
<evidence type="ECO:0000256" key="10">
    <source>
        <dbReference type="SAM" id="SignalP"/>
    </source>
</evidence>
<dbReference type="InterPro" id="IPR011096">
    <property type="entry name" value="FTP_domain"/>
</dbReference>
<dbReference type="EMBL" id="JAEQNB010000006">
    <property type="protein sequence ID" value="MBL0388441.1"/>
    <property type="molecule type" value="Genomic_DNA"/>
</dbReference>
<evidence type="ECO:0000256" key="2">
    <source>
        <dbReference type="ARBA" id="ARBA00009388"/>
    </source>
</evidence>
<feature type="signal peptide" evidence="10">
    <location>
        <begin position="1"/>
        <end position="28"/>
    </location>
</feature>
<dbReference type="Proteomes" id="UP000602284">
    <property type="component" value="Unassembled WGS sequence"/>
</dbReference>
<evidence type="ECO:0000256" key="7">
    <source>
        <dbReference type="ARBA" id="ARBA00022833"/>
    </source>
</evidence>
<accession>A0ABS1JDT3</accession>
<dbReference type="Gene3D" id="1.10.390.10">
    <property type="entry name" value="Neutral Protease Domain 2"/>
    <property type="match status" value="1"/>
</dbReference>
<keyword evidence="7" id="KW-0862">Zinc</keyword>
<reference evidence="16 17" key="1">
    <citation type="submission" date="2021-01" db="EMBL/GenBank/DDBJ databases">
        <title>Tumebacillus sp. strain ITR2 16S ribosomal RNA gene Genome sequencing and assembly.</title>
        <authorList>
            <person name="Kang M."/>
        </authorList>
    </citation>
    <scope>NUCLEOTIDE SEQUENCE [LARGE SCALE GENOMIC DNA]</scope>
    <source>
        <strain evidence="16 17">ITR2</strain>
    </source>
</reference>
<dbReference type="InterPro" id="IPR023612">
    <property type="entry name" value="Peptidase_M4"/>
</dbReference>
<dbReference type="Gene3D" id="2.60.120.380">
    <property type="match status" value="1"/>
</dbReference>
<dbReference type="PANTHER" id="PTHR33794:SF1">
    <property type="entry name" value="BACILLOLYSIN"/>
    <property type="match status" value="1"/>
</dbReference>
<dbReference type="InterPro" id="IPR035914">
    <property type="entry name" value="Sperma_CUB_dom_sf"/>
</dbReference>
<keyword evidence="5 10" id="KW-0732">Signal</keyword>
<keyword evidence="4" id="KW-0479">Metal-binding</keyword>
<dbReference type="InterPro" id="IPR027268">
    <property type="entry name" value="Peptidase_M4/M1_CTD_sf"/>
</dbReference>
<comment type="cofactor">
    <cofactor evidence="1">
        <name>Zn(2+)</name>
        <dbReference type="ChEBI" id="CHEBI:29105"/>
    </cofactor>
</comment>
<dbReference type="InterPro" id="IPR007280">
    <property type="entry name" value="Peptidase_C_arc/bac"/>
</dbReference>
<dbReference type="Gene3D" id="3.10.170.10">
    <property type="match status" value="1"/>
</dbReference>
<comment type="caution">
    <text evidence="16">The sequence shown here is derived from an EMBL/GenBank/DDBJ whole genome shotgun (WGS) entry which is preliminary data.</text>
</comment>
<proteinExistence type="inferred from homology"/>
<organism evidence="16 17">
    <name type="scientific">Tumebacillus amylolyticus</name>
    <dbReference type="NCBI Taxonomy" id="2801339"/>
    <lineage>
        <taxon>Bacteria</taxon>
        <taxon>Bacillati</taxon>
        <taxon>Bacillota</taxon>
        <taxon>Bacilli</taxon>
        <taxon>Bacillales</taxon>
        <taxon>Alicyclobacillaceae</taxon>
        <taxon>Tumebacillus</taxon>
    </lineage>
</organism>
<dbReference type="InterPro" id="IPR013856">
    <property type="entry name" value="Peptidase_M4_domain"/>
</dbReference>
<dbReference type="Pfam" id="PF01447">
    <property type="entry name" value="Peptidase_M4"/>
    <property type="match status" value="1"/>
</dbReference>
<evidence type="ECO:0000259" key="11">
    <source>
        <dbReference type="Pfam" id="PF01447"/>
    </source>
</evidence>
<feature type="chain" id="PRO_5046424065" evidence="10">
    <location>
        <begin position="29"/>
        <end position="801"/>
    </location>
</feature>
<sequence length="801" mass="85514">MNKKRWTALAVVSALVFAVATTGSSATAAGVGKDKAIDKKLKQGAVAGKIAADSKGNEKISWNEKKGVPNFVSGKVSAKKLNNASDAVAILEENKDLFDMSSAADELKLSVQSTDNLNTKMFKFQQTFNGVPVFGNELILHADKNGDASSINGYFDPEVKAKGLNTKAKVSSADALKAAKKDTGLTNVKNFNIEKSDLYIYQTQDSAYHLAYLVELSTLENNAPAYWDVFVDAHDGSVLNKIDKVEFAAAVGSGKGVLGDTKSINTESVTGTYNLRDITKPMYSTGGKIETYTAKNGSTTPGTLLTDTDNVWTDPAAVDAHVYAGVVYDYYYNKLGRNSFDNAGGTMKQTVHYSTNYNNAFWDGTQMVYGDGDGSTFIAFSGGLDVVGHEISHGVTERTANLTYSYQSGALNESWSDVMGNLIENKADNNWLVGEDIYTPGTAGDALRSMSSPSAYGDPENMSQYVNTSSDNGGVHTNSGIPNKAFYNFVTTAGVTRDNAGKVWYRALTQYMTASSQFIDARNATIQAATDLFGAGSTEVTAVTNAWTNVGVVPSVPTPGDQYEPNDSQSSAYGPITSGTAYSGTISSASDVDWFKFTTAASGSISLSLSNLPKDYDLYFYDAAGTQLGKSINGSTTAESISYTAAAAGTFYAKVIGYNGATSASSYSLTATYPTSAPVGNWYYETKAFDTPHPYTNSYTGAVHSYTKAGATKVGLHFSRFETESGYDFVKIKDKTGTVKNTYSGTQAAFWVYVDGDTVSSQLTSDYSVTAWGYSIDQVAYFSATPLATENVSPVYPIQGK</sequence>
<comment type="similarity">
    <text evidence="2">Belongs to the peptidase M4 family.</text>
</comment>
<name>A0ABS1JDT3_9BACL</name>
<evidence type="ECO:0000259" key="15">
    <source>
        <dbReference type="Pfam" id="PF07504"/>
    </source>
</evidence>
<evidence type="ECO:0000256" key="9">
    <source>
        <dbReference type="ARBA" id="ARBA00023145"/>
    </source>
</evidence>
<dbReference type="CDD" id="cd09597">
    <property type="entry name" value="M4_TLP"/>
    <property type="match status" value="1"/>
</dbReference>
<dbReference type="InterPro" id="IPR025711">
    <property type="entry name" value="PepSY"/>
</dbReference>
<feature type="domain" description="Peptidase M4 C-terminal" evidence="12">
    <location>
        <begin position="400"/>
        <end position="552"/>
    </location>
</feature>
<evidence type="ECO:0000256" key="6">
    <source>
        <dbReference type="ARBA" id="ARBA00022801"/>
    </source>
</evidence>
<feature type="domain" description="Peptidase M4" evidence="11">
    <location>
        <begin position="252"/>
        <end position="397"/>
    </location>
</feature>
<evidence type="ECO:0000256" key="5">
    <source>
        <dbReference type="ARBA" id="ARBA00022729"/>
    </source>
</evidence>
<evidence type="ECO:0000256" key="8">
    <source>
        <dbReference type="ARBA" id="ARBA00023049"/>
    </source>
</evidence>
<dbReference type="InterPro" id="IPR001570">
    <property type="entry name" value="Peptidase_M4_C_domain"/>
</dbReference>